<keyword evidence="2" id="KW-1185">Reference proteome</keyword>
<gene>
    <name evidence="1" type="ORF">BST12_15045</name>
</gene>
<name>A0A1W9ZRN0_MYCAN</name>
<evidence type="ECO:0000313" key="1">
    <source>
        <dbReference type="EMBL" id="ORA20482.1"/>
    </source>
</evidence>
<protein>
    <submittedName>
        <fullName evidence="1">Uncharacterized protein</fullName>
    </submittedName>
</protein>
<sequence length="66" mass="7238">MAHDTVKQQNVGIAVFEETVKSLASEKPLKPPIQRPIDIGFIGVCGSEKLARNCINIEISQCQRST</sequence>
<dbReference type="AlphaFoldDB" id="A0A1W9ZRN0"/>
<proteinExistence type="predicted"/>
<organism evidence="1 2">
    <name type="scientific">Mycobacterium angelicum</name>
    <dbReference type="NCBI Taxonomy" id="470074"/>
    <lineage>
        <taxon>Bacteria</taxon>
        <taxon>Bacillati</taxon>
        <taxon>Actinomycetota</taxon>
        <taxon>Actinomycetes</taxon>
        <taxon>Mycobacteriales</taxon>
        <taxon>Mycobacteriaceae</taxon>
        <taxon>Mycobacterium</taxon>
    </lineage>
</organism>
<dbReference type="EMBL" id="MVHE01000022">
    <property type="protein sequence ID" value="ORA20482.1"/>
    <property type="molecule type" value="Genomic_DNA"/>
</dbReference>
<evidence type="ECO:0000313" key="2">
    <source>
        <dbReference type="Proteomes" id="UP000192284"/>
    </source>
</evidence>
<accession>A0A1W9ZRN0</accession>
<reference evidence="1 2" key="1">
    <citation type="submission" date="2017-02" db="EMBL/GenBank/DDBJ databases">
        <title>The new phylogeny of genus Mycobacterium.</title>
        <authorList>
            <person name="Tortoli E."/>
            <person name="Trovato A."/>
            <person name="Cirillo D.M."/>
        </authorList>
    </citation>
    <scope>NUCLEOTIDE SEQUENCE [LARGE SCALE GENOMIC DNA]</scope>
    <source>
        <strain evidence="1 2">DSM 45057</strain>
    </source>
</reference>
<dbReference type="Proteomes" id="UP000192284">
    <property type="component" value="Unassembled WGS sequence"/>
</dbReference>
<comment type="caution">
    <text evidence="1">The sequence shown here is derived from an EMBL/GenBank/DDBJ whole genome shotgun (WGS) entry which is preliminary data.</text>
</comment>